<dbReference type="EMBL" id="BLAU01000001">
    <property type="protein sequence ID" value="GET21227.1"/>
    <property type="molecule type" value="Genomic_DNA"/>
</dbReference>
<evidence type="ECO:0000313" key="2">
    <source>
        <dbReference type="Proteomes" id="UP000396862"/>
    </source>
</evidence>
<proteinExistence type="predicted"/>
<comment type="caution">
    <text evidence="1">The sequence shown here is derived from an EMBL/GenBank/DDBJ whole genome shotgun (WGS) entry which is preliminary data.</text>
</comment>
<dbReference type="InterPro" id="IPR021388">
    <property type="entry name" value="DUF3024"/>
</dbReference>
<accession>A0ABQ0ZIF3</accession>
<reference evidence="1 2" key="1">
    <citation type="submission" date="2019-10" db="EMBL/GenBank/DDBJ databases">
        <title>Prolixibacter strains distinguished by the presence of nitrate reductase genes were adept at nitrate-dependent anaerobic corrosion of metallic iron and carbon steel.</title>
        <authorList>
            <person name="Iino T."/>
            <person name="Shono N."/>
            <person name="Ito K."/>
            <person name="Nakamura R."/>
            <person name="Sueoka K."/>
            <person name="Harayama S."/>
            <person name="Ohkuma M."/>
        </authorList>
    </citation>
    <scope>NUCLEOTIDE SEQUENCE [LARGE SCALE GENOMIC DNA]</scope>
    <source>
        <strain evidence="1 2">MIC1-1</strain>
    </source>
</reference>
<name>A0ABQ0ZIF3_9BACT</name>
<keyword evidence="2" id="KW-1185">Reference proteome</keyword>
<dbReference type="Proteomes" id="UP000396862">
    <property type="component" value="Unassembled WGS sequence"/>
</dbReference>
<dbReference type="Pfam" id="PF11225">
    <property type="entry name" value="DUF3024"/>
    <property type="match status" value="1"/>
</dbReference>
<gene>
    <name evidence="1" type="ORF">JCM18694_14730</name>
</gene>
<evidence type="ECO:0000313" key="1">
    <source>
        <dbReference type="EMBL" id="GET21227.1"/>
    </source>
</evidence>
<evidence type="ECO:0008006" key="3">
    <source>
        <dbReference type="Google" id="ProtNLM"/>
    </source>
</evidence>
<protein>
    <recommendedName>
        <fullName evidence="3">DUF3024 domain-containing protein</fullName>
    </recommendedName>
</protein>
<sequence length="127" mass="15296">MPLFVKIVIKTEYMDHDKNINLLEVRIQKLIETMRPSVHMRDELDIGYSFRNNTLELFEIRPRWDKKDKKINSPFAKTKFIKSRGIWQIYWLRANGKWVSYNPNPEVNDIVGFFEIVKEDKHSCFFG</sequence>
<organism evidence="1 2">
    <name type="scientific">Prolixibacter denitrificans</name>
    <dbReference type="NCBI Taxonomy" id="1541063"/>
    <lineage>
        <taxon>Bacteria</taxon>
        <taxon>Pseudomonadati</taxon>
        <taxon>Bacteroidota</taxon>
        <taxon>Bacteroidia</taxon>
        <taxon>Marinilabiliales</taxon>
        <taxon>Prolixibacteraceae</taxon>
        <taxon>Prolixibacter</taxon>
    </lineage>
</organism>